<organism evidence="1 2">
    <name type="scientific">Aspergillus pseudoviridinutans</name>
    <dbReference type="NCBI Taxonomy" id="1517512"/>
    <lineage>
        <taxon>Eukaryota</taxon>
        <taxon>Fungi</taxon>
        <taxon>Dikarya</taxon>
        <taxon>Ascomycota</taxon>
        <taxon>Pezizomycotina</taxon>
        <taxon>Eurotiomycetes</taxon>
        <taxon>Eurotiomycetidae</taxon>
        <taxon>Eurotiales</taxon>
        <taxon>Aspergillaceae</taxon>
        <taxon>Aspergillus</taxon>
        <taxon>Aspergillus subgen. Fumigati</taxon>
    </lineage>
</organism>
<dbReference type="GeneID" id="67009486"/>
<name>A0A9P3EXF6_9EURO</name>
<gene>
    <name evidence="1" type="ORF">Asppvi_010876</name>
</gene>
<reference evidence="1 2" key="1">
    <citation type="submission" date="2018-10" db="EMBL/GenBank/DDBJ databases">
        <title>Pan-genome distribution and transcriptional activeness of fungal secondary metabolism genes in Aspergillus section Fumigati.</title>
        <authorList>
            <person name="Takahashi H."/>
            <person name="Umemura M."/>
            <person name="Ninomiya A."/>
            <person name="Kusuya Y."/>
            <person name="Urayama S."/>
            <person name="Shimizu M."/>
            <person name="Watanabe A."/>
            <person name="Kamei K."/>
            <person name="Yaguchi T."/>
            <person name="Hagiwara D."/>
        </authorList>
    </citation>
    <scope>NUCLEOTIDE SEQUENCE [LARGE SCALE GENOMIC DNA]</scope>
    <source>
        <strain evidence="1 2">IFM 55266</strain>
    </source>
</reference>
<proteinExistence type="predicted"/>
<dbReference type="AlphaFoldDB" id="A0A9P3EXF6"/>
<dbReference type="OrthoDB" id="5324692at2759"/>
<evidence type="ECO:0008006" key="3">
    <source>
        <dbReference type="Google" id="ProtNLM"/>
    </source>
</evidence>
<evidence type="ECO:0000313" key="1">
    <source>
        <dbReference type="EMBL" id="GIJ91901.1"/>
    </source>
</evidence>
<sequence length="585" mass="65937">MPVQTSVSAAANSARGAKEQIPTLSRCVNPDGISWRAIWYFPTSAASFPICSYCYDQHIQFTPHAGLFEAAWVDGNLGLMCQWNTPRVMSHLVANDWDAINAFMVERVKIPACKGLAGHTGPDGSRWHGMTGEWEIQGFVICEACYHDLVAWSQLKRYFTTTPMIKSDEGMWTCDAAVPVIKEGLRRATTSPNGWDDLHLLFRRRMEYPSCMEMKNLQAGSTHWYGSKAVPDLIVCTACYLDHFVLDHAELWELLSLTAEQQQQQLDCAMQTVQIYFAWVSCKRVSIANNTDEYDGFEDLARIILKSPPCSTDDMRNTTWYTPQDCTGDAFAICKRCFLAFMVAPGFVTEFKEVNFRRNGNLVCDLNPATPRCLKYLAKYEEAVKQENFSIFSDFVSEYAALPDCPRDKPYKNRKWYGKGGFTACEFCYKEAVEGASLASRLDCAVVPNEARCQMYSPRMRNLWQHACENNDLDSFLVLAKERMHVFLLMNMEKQRVEFGQLMRMQQRQTLMLASTINKGSESFASVVGNSGGAMFGNASIGFNWNSAAGAESHQQFLQAMGINVVQAGDGAALMPLMQRWAQLE</sequence>
<keyword evidence="2" id="KW-1185">Reference proteome</keyword>
<protein>
    <recommendedName>
        <fullName evidence="3">Integral membrane protein</fullName>
    </recommendedName>
</protein>
<dbReference type="EMBL" id="BHVY01000009">
    <property type="protein sequence ID" value="GIJ91901.1"/>
    <property type="molecule type" value="Genomic_DNA"/>
</dbReference>
<comment type="caution">
    <text evidence="1">The sequence shown here is derived from an EMBL/GenBank/DDBJ whole genome shotgun (WGS) entry which is preliminary data.</text>
</comment>
<evidence type="ECO:0000313" key="2">
    <source>
        <dbReference type="Proteomes" id="UP001043456"/>
    </source>
</evidence>
<dbReference type="Proteomes" id="UP001043456">
    <property type="component" value="Unassembled WGS sequence"/>
</dbReference>
<accession>A0A9P3EXF6</accession>
<dbReference type="RefSeq" id="XP_043162647.1">
    <property type="nucleotide sequence ID" value="XM_043306712.1"/>
</dbReference>